<name>M9WAU2_9MOLU</name>
<organism evidence="2 3">
    <name type="scientific">Mycoplasma putrefaciens Mput9231</name>
    <dbReference type="NCBI Taxonomy" id="1292033"/>
    <lineage>
        <taxon>Bacteria</taxon>
        <taxon>Bacillati</taxon>
        <taxon>Mycoplasmatota</taxon>
        <taxon>Mollicutes</taxon>
        <taxon>Mycoplasmataceae</taxon>
        <taxon>Mycoplasma</taxon>
    </lineage>
</organism>
<dbReference type="HOGENOM" id="CLU_1823234_0_0_14"/>
<evidence type="ECO:0008006" key="4">
    <source>
        <dbReference type="Google" id="ProtNLM"/>
    </source>
</evidence>
<dbReference type="RefSeq" id="WP_015587628.1">
    <property type="nucleotide sequence ID" value="NC_021083.1"/>
</dbReference>
<proteinExistence type="predicted"/>
<dbReference type="PATRIC" id="fig|1292033.3.peg.716"/>
<dbReference type="EMBL" id="CP004357">
    <property type="protein sequence ID" value="AGJ91113.1"/>
    <property type="molecule type" value="Genomic_DNA"/>
</dbReference>
<keyword evidence="1" id="KW-0732">Signal</keyword>
<reference evidence="2 3" key="1">
    <citation type="journal article" date="2013" name="Genome Announc.">
        <title>Complete Genome Sequence of Mycoplasma putrefaciens Strain 9231, One of the Agents of Contagious Agalactia in Goats.</title>
        <authorList>
            <person name="Dupuy V."/>
            <person name="Sirand-Pugnet P."/>
            <person name="Baranowski E."/>
            <person name="Barre A."/>
            <person name="Breton M."/>
            <person name="Couture C."/>
            <person name="Dordet-Frisoni E."/>
            <person name="Gaurivaud P."/>
            <person name="Jacob D."/>
            <person name="Lemaitre C."/>
            <person name="Manso-Silvan L."/>
            <person name="Nikolski M."/>
            <person name="Nouvel L.X."/>
            <person name="Poumarat F."/>
            <person name="Tardy F."/>
            <person name="Thebault P."/>
            <person name="Theil S."/>
            <person name="Citti C."/>
            <person name="Blanchard A."/>
            <person name="Thiaucourt F."/>
        </authorList>
    </citation>
    <scope>NUCLEOTIDE SEQUENCE [LARGE SCALE GENOMIC DNA]</scope>
    <source>
        <strain evidence="2">Mput9231</strain>
    </source>
</reference>
<protein>
    <recommendedName>
        <fullName evidence="4">Lipoprotein</fullName>
    </recommendedName>
</protein>
<dbReference type="NCBIfam" id="NF045726">
    <property type="entry name" value="XXplasma_LP"/>
    <property type="match status" value="1"/>
</dbReference>
<dbReference type="KEGG" id="mput:MPUT9231_7260"/>
<feature type="chain" id="PRO_5004104328" description="Lipoprotein" evidence="1">
    <location>
        <begin position="22"/>
        <end position="141"/>
    </location>
</feature>
<dbReference type="InterPro" id="IPR054816">
    <property type="entry name" value="Lipoprotein_mollicutes-type_CS"/>
</dbReference>
<evidence type="ECO:0000313" key="2">
    <source>
        <dbReference type="EMBL" id="AGJ91113.1"/>
    </source>
</evidence>
<dbReference type="PROSITE" id="PS51257">
    <property type="entry name" value="PROKAR_LIPOPROTEIN"/>
    <property type="match status" value="1"/>
</dbReference>
<gene>
    <name evidence="2" type="ORF">MPUT9231_7260</name>
</gene>
<accession>M9WAU2</accession>
<dbReference type="NCBIfam" id="NF038029">
    <property type="entry name" value="LP_plasma"/>
    <property type="match status" value="1"/>
</dbReference>
<keyword evidence="3" id="KW-1185">Reference proteome</keyword>
<dbReference type="AlphaFoldDB" id="M9WAU2"/>
<sequence length="141" mass="15775">MKKLLSILGTMTMIISSGVLAVACTKVVGSSKNHKDDKDIKRELTDEENFKFIKKKGPMVEKFISKLSDGSSDTIPTFTESENDLISVLGDIYNIYGEAKEINTFEKAVEILSKKAGSSKDKIESRRELSNYLKKVSQKIY</sequence>
<evidence type="ECO:0000256" key="1">
    <source>
        <dbReference type="SAM" id="SignalP"/>
    </source>
</evidence>
<dbReference type="Proteomes" id="UP000012984">
    <property type="component" value="Chromosome"/>
</dbReference>
<evidence type="ECO:0000313" key="3">
    <source>
        <dbReference type="Proteomes" id="UP000012984"/>
    </source>
</evidence>
<feature type="signal peptide" evidence="1">
    <location>
        <begin position="1"/>
        <end position="21"/>
    </location>
</feature>